<evidence type="ECO:0000256" key="3">
    <source>
        <dbReference type="ARBA" id="ARBA00022737"/>
    </source>
</evidence>
<feature type="chain" id="PRO_5042129606" description="Chitin-binding type-2 domain-containing protein" evidence="6">
    <location>
        <begin position="22"/>
        <end position="215"/>
    </location>
</feature>
<dbReference type="PANTHER" id="PTHR23301:SF0">
    <property type="entry name" value="CHITIN-BINDING TYPE-2 DOMAIN-CONTAINING PROTEIN-RELATED"/>
    <property type="match status" value="1"/>
</dbReference>
<dbReference type="Pfam" id="PF01607">
    <property type="entry name" value="CBM_14"/>
    <property type="match status" value="2"/>
</dbReference>
<name>A0AAE1B5D7_9GAST</name>
<proteinExistence type="predicted"/>
<dbReference type="SMART" id="SM00494">
    <property type="entry name" value="ChtBD2"/>
    <property type="match status" value="2"/>
</dbReference>
<dbReference type="AlphaFoldDB" id="A0AAE1B5D7"/>
<dbReference type="GO" id="GO:0005576">
    <property type="term" value="C:extracellular region"/>
    <property type="evidence" value="ECO:0007669"/>
    <property type="project" value="InterPro"/>
</dbReference>
<dbReference type="SUPFAM" id="SSF57625">
    <property type="entry name" value="Invertebrate chitin-binding proteins"/>
    <property type="match status" value="2"/>
</dbReference>
<protein>
    <recommendedName>
        <fullName evidence="7">Chitin-binding type-2 domain-containing protein</fullName>
    </recommendedName>
</protein>
<dbReference type="Gene3D" id="2.170.140.10">
    <property type="entry name" value="Chitin binding domain"/>
    <property type="match status" value="2"/>
</dbReference>
<feature type="domain" description="Chitin-binding type-2" evidence="7">
    <location>
        <begin position="33"/>
        <end position="94"/>
    </location>
</feature>
<dbReference type="Proteomes" id="UP001283361">
    <property type="component" value="Unassembled WGS sequence"/>
</dbReference>
<keyword evidence="2 6" id="KW-0732">Signal</keyword>
<keyword evidence="5" id="KW-0325">Glycoprotein</keyword>
<accession>A0AAE1B5D7</accession>
<dbReference type="PANTHER" id="PTHR23301">
    <property type="entry name" value="CHITIN BINDING PERITROPHIN-A"/>
    <property type="match status" value="1"/>
</dbReference>
<evidence type="ECO:0000256" key="4">
    <source>
        <dbReference type="ARBA" id="ARBA00023157"/>
    </source>
</evidence>
<evidence type="ECO:0000259" key="7">
    <source>
        <dbReference type="PROSITE" id="PS50940"/>
    </source>
</evidence>
<feature type="domain" description="Chitin-binding type-2" evidence="7">
    <location>
        <begin position="107"/>
        <end position="168"/>
    </location>
</feature>
<evidence type="ECO:0000313" key="9">
    <source>
        <dbReference type="Proteomes" id="UP001283361"/>
    </source>
</evidence>
<reference evidence="8" key="1">
    <citation type="journal article" date="2023" name="G3 (Bethesda)">
        <title>A reference genome for the long-term kleptoplast-retaining sea slug Elysia crispata morphotype clarki.</title>
        <authorList>
            <person name="Eastman K.E."/>
            <person name="Pendleton A.L."/>
            <person name="Shaikh M.A."/>
            <person name="Suttiyut T."/>
            <person name="Ogas R."/>
            <person name="Tomko P."/>
            <person name="Gavelis G."/>
            <person name="Widhalm J.R."/>
            <person name="Wisecaver J.H."/>
        </authorList>
    </citation>
    <scope>NUCLEOTIDE SEQUENCE</scope>
    <source>
        <strain evidence="8">ECLA1</strain>
    </source>
</reference>
<evidence type="ECO:0000256" key="6">
    <source>
        <dbReference type="SAM" id="SignalP"/>
    </source>
</evidence>
<evidence type="ECO:0000313" key="8">
    <source>
        <dbReference type="EMBL" id="KAK3799988.1"/>
    </source>
</evidence>
<dbReference type="InterPro" id="IPR036508">
    <property type="entry name" value="Chitin-bd_dom_sf"/>
</dbReference>
<keyword evidence="9" id="KW-1185">Reference proteome</keyword>
<dbReference type="EMBL" id="JAWDGP010000505">
    <property type="protein sequence ID" value="KAK3799988.1"/>
    <property type="molecule type" value="Genomic_DNA"/>
</dbReference>
<comment type="caution">
    <text evidence="8">The sequence shown here is derived from an EMBL/GenBank/DDBJ whole genome shotgun (WGS) entry which is preliminary data.</text>
</comment>
<dbReference type="PROSITE" id="PS50940">
    <property type="entry name" value="CHIT_BIND_II"/>
    <property type="match status" value="2"/>
</dbReference>
<sequence>MLAPWVQILVPFLALIAMTTASTRVRRNPNADKNQCLQGPNAGIHLYADPDDCTKYFTCSNGFNFPMSCPAGLRFSNTYLTCAEPNTFFDTCQEQQASSTPAPRAATNRCPQGVNPGPFLYVDAEDCSRFYMCANGLNVPMSCPAGLHFSDELQTCVRRGSENDICEVERAVRRCRAGQQWIIPHRHLCHLYFLCSRDLVQLNQTQYEPHQIDCL</sequence>
<keyword evidence="4" id="KW-1015">Disulfide bond</keyword>
<evidence type="ECO:0000256" key="2">
    <source>
        <dbReference type="ARBA" id="ARBA00022729"/>
    </source>
</evidence>
<evidence type="ECO:0000256" key="1">
    <source>
        <dbReference type="ARBA" id="ARBA00022669"/>
    </source>
</evidence>
<evidence type="ECO:0000256" key="5">
    <source>
        <dbReference type="ARBA" id="ARBA00023180"/>
    </source>
</evidence>
<organism evidence="8 9">
    <name type="scientific">Elysia crispata</name>
    <name type="common">lettuce slug</name>
    <dbReference type="NCBI Taxonomy" id="231223"/>
    <lineage>
        <taxon>Eukaryota</taxon>
        <taxon>Metazoa</taxon>
        <taxon>Spiralia</taxon>
        <taxon>Lophotrochozoa</taxon>
        <taxon>Mollusca</taxon>
        <taxon>Gastropoda</taxon>
        <taxon>Heterobranchia</taxon>
        <taxon>Euthyneura</taxon>
        <taxon>Panpulmonata</taxon>
        <taxon>Sacoglossa</taxon>
        <taxon>Placobranchoidea</taxon>
        <taxon>Plakobranchidae</taxon>
        <taxon>Elysia</taxon>
    </lineage>
</organism>
<keyword evidence="1" id="KW-0147">Chitin-binding</keyword>
<dbReference type="InterPro" id="IPR051940">
    <property type="entry name" value="Chitin_bind-dev_reg"/>
</dbReference>
<feature type="signal peptide" evidence="6">
    <location>
        <begin position="1"/>
        <end position="21"/>
    </location>
</feature>
<dbReference type="GO" id="GO:0008061">
    <property type="term" value="F:chitin binding"/>
    <property type="evidence" value="ECO:0007669"/>
    <property type="project" value="UniProtKB-KW"/>
</dbReference>
<keyword evidence="3" id="KW-0677">Repeat</keyword>
<dbReference type="InterPro" id="IPR002557">
    <property type="entry name" value="Chitin-bd_dom"/>
</dbReference>
<gene>
    <name evidence="8" type="ORF">RRG08_035587</name>
</gene>